<dbReference type="EMBL" id="JANLCJ010000001">
    <property type="protein sequence ID" value="MCS5732476.1"/>
    <property type="molecule type" value="Genomic_DNA"/>
</dbReference>
<name>A0ABT2H010_9MICO</name>
<evidence type="ECO:0000313" key="5">
    <source>
        <dbReference type="Proteomes" id="UP001165586"/>
    </source>
</evidence>
<keyword evidence="5" id="KW-1185">Reference proteome</keyword>
<evidence type="ECO:0000256" key="1">
    <source>
        <dbReference type="ARBA" id="ARBA00006484"/>
    </source>
</evidence>
<evidence type="ECO:0000256" key="2">
    <source>
        <dbReference type="ARBA" id="ARBA00023002"/>
    </source>
</evidence>
<comment type="caution">
    <text evidence="4">The sequence shown here is derived from an EMBL/GenBank/DDBJ whole genome shotgun (WGS) entry which is preliminary data.</text>
</comment>
<dbReference type="SUPFAM" id="SSF51735">
    <property type="entry name" value="NAD(P)-binding Rossmann-fold domains"/>
    <property type="match status" value="1"/>
</dbReference>
<reference evidence="4" key="1">
    <citation type="submission" date="2022-08" db="EMBL/GenBank/DDBJ databases">
        <authorList>
            <person name="Deng Y."/>
            <person name="Han X.-F."/>
            <person name="Zhang Y.-Q."/>
        </authorList>
    </citation>
    <scope>NUCLEOTIDE SEQUENCE</scope>
    <source>
        <strain evidence="4">CPCC 203386</strain>
    </source>
</reference>
<comment type="similarity">
    <text evidence="1">Belongs to the short-chain dehydrogenases/reductases (SDR) family.</text>
</comment>
<accession>A0ABT2H010</accession>
<gene>
    <name evidence="4" type="ORF">N1032_01790</name>
</gene>
<evidence type="ECO:0000313" key="4">
    <source>
        <dbReference type="EMBL" id="MCS5732476.1"/>
    </source>
</evidence>
<dbReference type="PANTHER" id="PTHR48107">
    <property type="entry name" value="NADPH-DEPENDENT ALDEHYDE REDUCTASE-LIKE PROTEIN, CHLOROPLASTIC-RELATED"/>
    <property type="match status" value="1"/>
</dbReference>
<evidence type="ECO:0000256" key="3">
    <source>
        <dbReference type="SAM" id="MobiDB-lite"/>
    </source>
</evidence>
<dbReference type="Gene3D" id="3.40.50.720">
    <property type="entry name" value="NAD(P)-binding Rossmann-like Domain"/>
    <property type="match status" value="1"/>
</dbReference>
<dbReference type="Pfam" id="PF13561">
    <property type="entry name" value="adh_short_C2"/>
    <property type="match status" value="1"/>
</dbReference>
<dbReference type="InterPro" id="IPR002347">
    <property type="entry name" value="SDR_fam"/>
</dbReference>
<organism evidence="4 5">
    <name type="scientific">Herbiconiux daphne</name>
    <dbReference type="NCBI Taxonomy" id="2970914"/>
    <lineage>
        <taxon>Bacteria</taxon>
        <taxon>Bacillati</taxon>
        <taxon>Actinomycetota</taxon>
        <taxon>Actinomycetes</taxon>
        <taxon>Micrococcales</taxon>
        <taxon>Microbacteriaceae</taxon>
        <taxon>Herbiconiux</taxon>
    </lineage>
</organism>
<proteinExistence type="inferred from homology"/>
<sequence length="280" mass="29317">MSQQPPQQQEVPGVEGELTPKADHGEQSYVGSGRLEGKIAVITGADSGIGKAVAIAYAREGADVVISYLNEDTDAEDTRHWVEKAGRRAVLIPGDLADPAHCRAVIAATVERFGRVDVLVSNAAFQMDRPTLEEVPDEEWDRTVATNMSAFFHLVKAALPHMQAGASIIGSSSVNSDSPSPSLLPYAATKAAIANMTASLAQLLAERGIRANSVAPGPVWTPLIPATMPEDKVAGFGEQVPMGRAAQPAELAPVYVLLASDEASYVSGARVAVTGGKPIL</sequence>
<dbReference type="RefSeq" id="WP_259537100.1">
    <property type="nucleotide sequence ID" value="NZ_JANLCJ010000001.1"/>
</dbReference>
<dbReference type="PROSITE" id="PS00061">
    <property type="entry name" value="ADH_SHORT"/>
    <property type="match status" value="1"/>
</dbReference>
<dbReference type="Proteomes" id="UP001165586">
    <property type="component" value="Unassembled WGS sequence"/>
</dbReference>
<dbReference type="InterPro" id="IPR020904">
    <property type="entry name" value="Sc_DH/Rdtase_CS"/>
</dbReference>
<feature type="compositionally biased region" description="Low complexity" evidence="3">
    <location>
        <begin position="1"/>
        <end position="17"/>
    </location>
</feature>
<feature type="region of interest" description="Disordered" evidence="3">
    <location>
        <begin position="1"/>
        <end position="30"/>
    </location>
</feature>
<dbReference type="PANTHER" id="PTHR48107:SF16">
    <property type="entry name" value="NADPH-DEPENDENT ALDEHYDE REDUCTASE 1, CHLOROPLASTIC"/>
    <property type="match status" value="1"/>
</dbReference>
<keyword evidence="2" id="KW-0560">Oxidoreductase</keyword>
<dbReference type="PRINTS" id="PR00081">
    <property type="entry name" value="GDHRDH"/>
</dbReference>
<dbReference type="InterPro" id="IPR036291">
    <property type="entry name" value="NAD(P)-bd_dom_sf"/>
</dbReference>
<dbReference type="PRINTS" id="PR00080">
    <property type="entry name" value="SDRFAMILY"/>
</dbReference>
<protein>
    <submittedName>
        <fullName evidence="4">SDR family oxidoreductase</fullName>
    </submittedName>
</protein>